<dbReference type="EMBL" id="JACIDO010000002">
    <property type="protein sequence ID" value="MBB3934941.1"/>
    <property type="molecule type" value="Genomic_DNA"/>
</dbReference>
<dbReference type="CDD" id="cd07772">
    <property type="entry name" value="ASKHA_NBD_FGGY_NaCK-like"/>
    <property type="match status" value="1"/>
</dbReference>
<comment type="similarity">
    <text evidence="1">Belongs to the FGGY kinase family.</text>
</comment>
<feature type="domain" description="Carbohydrate kinase FGGY C-terminal" evidence="5">
    <location>
        <begin position="252"/>
        <end position="425"/>
    </location>
</feature>
<dbReference type="GO" id="GO:0016301">
    <property type="term" value="F:kinase activity"/>
    <property type="evidence" value="ECO:0007669"/>
    <property type="project" value="UniProtKB-KW"/>
</dbReference>
<dbReference type="PANTHER" id="PTHR43095">
    <property type="entry name" value="SUGAR KINASE"/>
    <property type="match status" value="1"/>
</dbReference>
<protein>
    <submittedName>
        <fullName evidence="6">Sugar (Pentulose or hexulose) kinase</fullName>
    </submittedName>
</protein>
<organism evidence="6 7">
    <name type="scientific">Aureimonas phyllosphaerae</name>
    <dbReference type="NCBI Taxonomy" id="1166078"/>
    <lineage>
        <taxon>Bacteria</taxon>
        <taxon>Pseudomonadati</taxon>
        <taxon>Pseudomonadota</taxon>
        <taxon>Alphaproteobacteria</taxon>
        <taxon>Hyphomicrobiales</taxon>
        <taxon>Aurantimonadaceae</taxon>
        <taxon>Aureimonas</taxon>
    </lineage>
</organism>
<dbReference type="RefSeq" id="WP_090964095.1">
    <property type="nucleotide sequence ID" value="NZ_FOOA01000011.1"/>
</dbReference>
<dbReference type="PANTHER" id="PTHR43095:SF5">
    <property type="entry name" value="XYLULOSE KINASE"/>
    <property type="match status" value="1"/>
</dbReference>
<dbReference type="AlphaFoldDB" id="A0A7W6BN38"/>
<comment type="caution">
    <text evidence="6">The sequence shown here is derived from an EMBL/GenBank/DDBJ whole genome shotgun (WGS) entry which is preliminary data.</text>
</comment>
<dbReference type="InterPro" id="IPR050406">
    <property type="entry name" value="FGGY_Carb_Kinase"/>
</dbReference>
<proteinExistence type="inferred from homology"/>
<reference evidence="6 7" key="1">
    <citation type="submission" date="2020-08" db="EMBL/GenBank/DDBJ databases">
        <title>Genomic Encyclopedia of Type Strains, Phase IV (KMG-IV): sequencing the most valuable type-strain genomes for metagenomic binning, comparative biology and taxonomic classification.</title>
        <authorList>
            <person name="Goeker M."/>
        </authorList>
    </citation>
    <scope>NUCLEOTIDE SEQUENCE [LARGE SCALE GENOMIC DNA]</scope>
    <source>
        <strain evidence="6 7">DSM 25024</strain>
    </source>
</reference>
<dbReference type="Pfam" id="PF00370">
    <property type="entry name" value="FGGY_N"/>
    <property type="match status" value="1"/>
</dbReference>
<dbReference type="Gene3D" id="3.30.420.40">
    <property type="match status" value="2"/>
</dbReference>
<keyword evidence="7" id="KW-1185">Reference proteome</keyword>
<evidence type="ECO:0000256" key="2">
    <source>
        <dbReference type="ARBA" id="ARBA00022679"/>
    </source>
</evidence>
<dbReference type="Pfam" id="PF21546">
    <property type="entry name" value="FGGY_C_2"/>
    <property type="match status" value="1"/>
</dbReference>
<name>A0A7W6BN38_9HYPH</name>
<dbReference type="Proteomes" id="UP000531216">
    <property type="component" value="Unassembled WGS sequence"/>
</dbReference>
<dbReference type="OrthoDB" id="9786272at2"/>
<evidence type="ECO:0000256" key="3">
    <source>
        <dbReference type="ARBA" id="ARBA00022777"/>
    </source>
</evidence>
<dbReference type="SUPFAM" id="SSF53067">
    <property type="entry name" value="Actin-like ATPase domain"/>
    <property type="match status" value="1"/>
</dbReference>
<feature type="domain" description="Carbohydrate kinase FGGY N-terminal" evidence="4">
    <location>
        <begin position="9"/>
        <end position="244"/>
    </location>
</feature>
<dbReference type="InterPro" id="IPR043129">
    <property type="entry name" value="ATPase_NBD"/>
</dbReference>
<evidence type="ECO:0000259" key="5">
    <source>
        <dbReference type="Pfam" id="PF21546"/>
    </source>
</evidence>
<evidence type="ECO:0000313" key="7">
    <source>
        <dbReference type="Proteomes" id="UP000531216"/>
    </source>
</evidence>
<gene>
    <name evidence="6" type="ORF">GGR05_001069</name>
</gene>
<accession>A0A7W6BN38</accession>
<dbReference type="GO" id="GO:0005975">
    <property type="term" value="P:carbohydrate metabolic process"/>
    <property type="evidence" value="ECO:0007669"/>
    <property type="project" value="InterPro"/>
</dbReference>
<keyword evidence="2" id="KW-0808">Transferase</keyword>
<evidence type="ECO:0000313" key="6">
    <source>
        <dbReference type="EMBL" id="MBB3934941.1"/>
    </source>
</evidence>
<dbReference type="InterPro" id="IPR049382">
    <property type="entry name" value="FGGY_C_2"/>
</dbReference>
<keyword evidence="3 6" id="KW-0418">Kinase</keyword>
<evidence type="ECO:0000256" key="1">
    <source>
        <dbReference type="ARBA" id="ARBA00009156"/>
    </source>
</evidence>
<sequence length="468" mass="50391">MDRPARHVAVIDIGKTNAKVVMHDLAERRDLAFRSTTNAVRRDGPFPHYDLDRLFAFVVASLGEVAEGHELDAIAITTHGASIVLVDDDGLALPMIDYEFDIAGPESDAYDTVRPPFSETLSPPMKQGLNVGRQLFWLQKRFPDAFARTRWILTYPQYWAWRLTGIAAVETTSLACHSDLWSPQRGDYSSLVDEMGWRDLFPKRRSAFETLGPLLPDIADRAGLGDRGRIPVACGIHDSNASLLPHLLSRSTPFSVVSTGTWIVSFAIGGRDVRLDPAFSTLGNADAFGRTVPSGIFMGGRDFDLLTESRPEAPDEATIASVVERGIMALPGQTRGSGPFPDGPGGWSVDPCSLTDAERTAVASLYAALSTEAVLRNIGADGPTIVEGPFSRNDLYLAALRELTGRPVAAPAEGTGTSAGAALLALGPDAAIQPSAERALPDRPLPNLERYRAAWSATAEASRLEETA</sequence>
<evidence type="ECO:0000259" key="4">
    <source>
        <dbReference type="Pfam" id="PF00370"/>
    </source>
</evidence>
<dbReference type="InterPro" id="IPR018484">
    <property type="entry name" value="FGGY_N"/>
</dbReference>